<accession>A0ACB8GGC7</accession>
<gene>
    <name evidence="1" type="ORF">JR316_0013133</name>
</gene>
<evidence type="ECO:0000313" key="1">
    <source>
        <dbReference type="EMBL" id="KAH9474669.1"/>
    </source>
</evidence>
<reference evidence="1" key="1">
    <citation type="submission" date="2021-10" db="EMBL/GenBank/DDBJ databases">
        <title>Psilocybe cubensis genome.</title>
        <authorList>
            <person name="Mckernan K.J."/>
            <person name="Crawford S."/>
            <person name="Trippe A."/>
            <person name="Kane L.T."/>
            <person name="Mclaughlin S."/>
        </authorList>
    </citation>
    <scope>NUCLEOTIDE SEQUENCE</scope>
    <source>
        <strain evidence="1">MGC-MH-2018</strain>
    </source>
</reference>
<dbReference type="EMBL" id="JAFIQS020000013">
    <property type="protein sequence ID" value="KAH9474669.1"/>
    <property type="molecule type" value="Genomic_DNA"/>
</dbReference>
<dbReference type="Proteomes" id="UP000664032">
    <property type="component" value="Unassembled WGS sequence"/>
</dbReference>
<evidence type="ECO:0000313" key="2">
    <source>
        <dbReference type="Proteomes" id="UP000664032"/>
    </source>
</evidence>
<proteinExistence type="predicted"/>
<organism evidence="1 2">
    <name type="scientific">Psilocybe cubensis</name>
    <name type="common">Psychedelic mushroom</name>
    <name type="synonym">Stropharia cubensis</name>
    <dbReference type="NCBI Taxonomy" id="181762"/>
    <lineage>
        <taxon>Eukaryota</taxon>
        <taxon>Fungi</taxon>
        <taxon>Dikarya</taxon>
        <taxon>Basidiomycota</taxon>
        <taxon>Agaricomycotina</taxon>
        <taxon>Agaricomycetes</taxon>
        <taxon>Agaricomycetidae</taxon>
        <taxon>Agaricales</taxon>
        <taxon>Agaricineae</taxon>
        <taxon>Strophariaceae</taxon>
        <taxon>Psilocybe</taxon>
    </lineage>
</organism>
<sequence>MNSPASEQHLTVISVQNMDSPASEQYDDAVSHEQHLTLYSEEQIGAYNLVSNAALRMISIIEIALPSTMTLCQDLGAALSSSAVTELNIHGELCPAAVSWLLDEKWRIVLGQLTVLRYKLDLTTAEDEFEEQVNCPWDSPLWPKMLSRCTSLVLFLVKTPVLIQFDHGLSPDFTISKAVEKWNLESIKTLRRFYLFHAYKSTRVTDLYGCHNLLWRTSENDQWHQTIIRPPKKIMSLHRRLLRYSADRIEDSDIDVFDSDDSDDTDDTDDADEYDD</sequence>
<protein>
    <submittedName>
        <fullName evidence="1">Uncharacterized protein</fullName>
    </submittedName>
</protein>
<keyword evidence="2" id="KW-1185">Reference proteome</keyword>
<name>A0ACB8GGC7_PSICU</name>
<comment type="caution">
    <text evidence="1">The sequence shown here is derived from an EMBL/GenBank/DDBJ whole genome shotgun (WGS) entry which is preliminary data.</text>
</comment>